<keyword evidence="2" id="KW-1003">Cell membrane</keyword>
<evidence type="ECO:0000256" key="3">
    <source>
        <dbReference type="ARBA" id="ARBA00022679"/>
    </source>
</evidence>
<dbReference type="PANTHER" id="PTHR22926:SF3">
    <property type="entry name" value="UNDECAPRENYL-PHOSPHATE ALPHA-N-ACETYLGLUCOSAMINYL 1-PHOSPHATE TRANSFERASE"/>
    <property type="match status" value="1"/>
</dbReference>
<dbReference type="GO" id="GO:0005886">
    <property type="term" value="C:plasma membrane"/>
    <property type="evidence" value="ECO:0007669"/>
    <property type="project" value="UniProtKB-SubCell"/>
</dbReference>
<evidence type="ECO:0000313" key="11">
    <source>
        <dbReference type="Proteomes" id="UP000315349"/>
    </source>
</evidence>
<comment type="cofactor">
    <cofactor evidence="7">
        <name>Mg(2+)</name>
        <dbReference type="ChEBI" id="CHEBI:18420"/>
    </cofactor>
</comment>
<dbReference type="EMBL" id="CP036299">
    <property type="protein sequence ID" value="QDV31277.1"/>
    <property type="molecule type" value="Genomic_DNA"/>
</dbReference>
<reference evidence="10 11" key="1">
    <citation type="submission" date="2019-02" db="EMBL/GenBank/DDBJ databases">
        <title>Deep-cultivation of Planctomycetes and their phenomic and genomic characterization uncovers novel biology.</title>
        <authorList>
            <person name="Wiegand S."/>
            <person name="Jogler M."/>
            <person name="Boedeker C."/>
            <person name="Pinto D."/>
            <person name="Vollmers J."/>
            <person name="Rivas-Marin E."/>
            <person name="Kohn T."/>
            <person name="Peeters S.H."/>
            <person name="Heuer A."/>
            <person name="Rast P."/>
            <person name="Oberbeckmann S."/>
            <person name="Bunk B."/>
            <person name="Jeske O."/>
            <person name="Meyerdierks A."/>
            <person name="Storesund J.E."/>
            <person name="Kallscheuer N."/>
            <person name="Luecker S."/>
            <person name="Lage O.M."/>
            <person name="Pohl T."/>
            <person name="Merkel B.J."/>
            <person name="Hornburger P."/>
            <person name="Mueller R.-W."/>
            <person name="Bruemmer F."/>
            <person name="Labrenz M."/>
            <person name="Spormann A.M."/>
            <person name="Op den Camp H."/>
            <person name="Overmann J."/>
            <person name="Amann R."/>
            <person name="Jetten M.S.M."/>
            <person name="Mascher T."/>
            <person name="Medema M.H."/>
            <person name="Devos D.P."/>
            <person name="Kaster A.-K."/>
            <person name="Ovreas L."/>
            <person name="Rohde M."/>
            <person name="Galperin M.Y."/>
            <person name="Jogler C."/>
        </authorList>
    </citation>
    <scope>NUCLEOTIDE SEQUENCE [LARGE SCALE GENOMIC DNA]</scope>
    <source>
        <strain evidence="10 11">Spb1</strain>
    </source>
</reference>
<protein>
    <submittedName>
        <fullName evidence="10">WecA-like glycosyltransferase</fullName>
        <ecNumber evidence="10">2.7.8.33</ecNumber>
    </submittedName>
</protein>
<feature type="transmembrane region" description="Helical" evidence="9">
    <location>
        <begin position="328"/>
        <end position="349"/>
    </location>
</feature>
<evidence type="ECO:0000256" key="1">
    <source>
        <dbReference type="ARBA" id="ARBA00004651"/>
    </source>
</evidence>
<dbReference type="KEGG" id="peh:Spb1_32210"/>
<dbReference type="GO" id="GO:0071555">
    <property type="term" value="P:cell wall organization"/>
    <property type="evidence" value="ECO:0007669"/>
    <property type="project" value="TreeGrafter"/>
</dbReference>
<accession>A0A518GRQ6</accession>
<feature type="transmembrane region" description="Helical" evidence="9">
    <location>
        <begin position="96"/>
        <end position="122"/>
    </location>
</feature>
<keyword evidence="7" id="KW-0479">Metal-binding</keyword>
<dbReference type="PANTHER" id="PTHR22926">
    <property type="entry name" value="PHOSPHO-N-ACETYLMURAMOYL-PENTAPEPTIDE-TRANSFERASE"/>
    <property type="match status" value="1"/>
</dbReference>
<keyword evidence="5 9" id="KW-1133">Transmembrane helix</keyword>
<gene>
    <name evidence="10" type="ORF">Spb1_32210</name>
</gene>
<organism evidence="10 11">
    <name type="scientific">Planctopirus ephydatiae</name>
    <dbReference type="NCBI Taxonomy" id="2528019"/>
    <lineage>
        <taxon>Bacteria</taxon>
        <taxon>Pseudomonadati</taxon>
        <taxon>Planctomycetota</taxon>
        <taxon>Planctomycetia</taxon>
        <taxon>Planctomycetales</taxon>
        <taxon>Planctomycetaceae</taxon>
        <taxon>Planctopirus</taxon>
    </lineage>
</organism>
<feature type="compositionally biased region" description="Basic and acidic residues" evidence="8">
    <location>
        <begin position="492"/>
        <end position="501"/>
    </location>
</feature>
<dbReference type="InterPro" id="IPR000715">
    <property type="entry name" value="Glycosyl_transferase_4"/>
</dbReference>
<feature type="binding site" evidence="7">
    <location>
        <position position="264"/>
    </location>
    <ligand>
        <name>Mg(2+)</name>
        <dbReference type="ChEBI" id="CHEBI:18420"/>
    </ligand>
</feature>
<keyword evidence="11" id="KW-1185">Reference proteome</keyword>
<feature type="binding site" evidence="7">
    <location>
        <position position="327"/>
    </location>
    <ligand>
        <name>Mg(2+)</name>
        <dbReference type="ChEBI" id="CHEBI:18420"/>
    </ligand>
</feature>
<dbReference type="EC" id="2.7.8.33" evidence="10"/>
<feature type="transmembrane region" description="Helical" evidence="9">
    <location>
        <begin position="221"/>
        <end position="240"/>
    </location>
</feature>
<feature type="transmembrane region" description="Helical" evidence="9">
    <location>
        <begin position="186"/>
        <end position="209"/>
    </location>
</feature>
<dbReference type="GO" id="GO:0044038">
    <property type="term" value="P:cell wall macromolecule biosynthetic process"/>
    <property type="evidence" value="ECO:0007669"/>
    <property type="project" value="TreeGrafter"/>
</dbReference>
<dbReference type="AlphaFoldDB" id="A0A518GRQ6"/>
<evidence type="ECO:0000256" key="2">
    <source>
        <dbReference type="ARBA" id="ARBA00022475"/>
    </source>
</evidence>
<evidence type="ECO:0000256" key="7">
    <source>
        <dbReference type="PIRSR" id="PIRSR600715-1"/>
    </source>
</evidence>
<feature type="transmembrane region" description="Helical" evidence="9">
    <location>
        <begin position="246"/>
        <end position="265"/>
    </location>
</feature>
<evidence type="ECO:0000256" key="5">
    <source>
        <dbReference type="ARBA" id="ARBA00022989"/>
    </source>
</evidence>
<feature type="transmembrane region" description="Helical" evidence="9">
    <location>
        <begin position="431"/>
        <end position="451"/>
    </location>
</feature>
<dbReference type="Proteomes" id="UP000315349">
    <property type="component" value="Chromosome"/>
</dbReference>
<feature type="transmembrane region" description="Helical" evidence="9">
    <location>
        <begin position="397"/>
        <end position="425"/>
    </location>
</feature>
<evidence type="ECO:0000256" key="4">
    <source>
        <dbReference type="ARBA" id="ARBA00022692"/>
    </source>
</evidence>
<proteinExistence type="predicted"/>
<feature type="transmembrane region" description="Helical" evidence="9">
    <location>
        <begin position="297"/>
        <end position="316"/>
    </location>
</feature>
<keyword evidence="6 9" id="KW-0472">Membrane</keyword>
<feature type="transmembrane region" description="Helical" evidence="9">
    <location>
        <begin position="143"/>
        <end position="166"/>
    </location>
</feature>
<evidence type="ECO:0000256" key="6">
    <source>
        <dbReference type="ARBA" id="ARBA00023136"/>
    </source>
</evidence>
<dbReference type="GO" id="GO:0046872">
    <property type="term" value="F:metal ion binding"/>
    <property type="evidence" value="ECO:0007669"/>
    <property type="project" value="UniProtKB-KW"/>
</dbReference>
<evidence type="ECO:0000256" key="8">
    <source>
        <dbReference type="SAM" id="MobiDB-lite"/>
    </source>
</evidence>
<evidence type="ECO:0000313" key="10">
    <source>
        <dbReference type="EMBL" id="QDV31277.1"/>
    </source>
</evidence>
<keyword evidence="7" id="KW-0460">Magnesium</keyword>
<keyword evidence="4 9" id="KW-0812">Transmembrane</keyword>
<sequence length="509" mass="54056">MTGAAIVFLSFSAVAPKDYESQNRTTSREAIDAGRLEFKERPRLDGASVCELHTCGGVSRCGRMANIRVDHSLELAGPVHGLTGVVTLTSQSALRMLLFVCACVLPSFWVSFAAVGAMRWIAPRLGLIDKPAARKVHLVPKPMGGGIGLWCGVLIPLTGALLIVFFAPELLPVKIPGKTISADGSVLYRLPQLLAVTLGALAMGLVGLADDFRPLPWQPRLFLQFLISAIVVACGVRATFFVESFWLGAIASVLWFVVLVNSINFLDNMDGLAGGIGLIVSGVFACMMLSRADDPRWMVGGYFLLLCGSLLGFLCHNWSPARIFMGDAGSYFLGFSLASMTILGTFYTAEDGRTHTILAPLCVLAVPLYDLLSVISIRLKEGRSPFQPDKKHFSHRLVALGLKPVHAVLTVHLATLTTGLAGLLLCSVDSWGAALLCLGIVVCILAMIAILESAPRPAIAGSSLGTIPVVAMSAAAGPEQSVTEVSASGRELNSHAADRSSTDVSARNW</sequence>
<dbReference type="CDD" id="cd06853">
    <property type="entry name" value="GT_WecA_like"/>
    <property type="match status" value="1"/>
</dbReference>
<dbReference type="GO" id="GO:0009103">
    <property type="term" value="P:lipopolysaccharide biosynthetic process"/>
    <property type="evidence" value="ECO:0007669"/>
    <property type="project" value="TreeGrafter"/>
</dbReference>
<feature type="transmembrane region" description="Helical" evidence="9">
    <location>
        <begin position="272"/>
        <end position="291"/>
    </location>
</feature>
<dbReference type="Pfam" id="PF00953">
    <property type="entry name" value="Glycos_transf_4"/>
    <property type="match status" value="1"/>
</dbReference>
<name>A0A518GRQ6_9PLAN</name>
<dbReference type="GO" id="GO:0036380">
    <property type="term" value="F:UDP-N-acetylglucosamine-undecaprenyl-phosphate N-acetylglucosaminephosphotransferase activity"/>
    <property type="evidence" value="ECO:0007669"/>
    <property type="project" value="UniProtKB-EC"/>
</dbReference>
<comment type="subcellular location">
    <subcellularLocation>
        <location evidence="1">Cell membrane</location>
        <topology evidence="1">Multi-pass membrane protein</topology>
    </subcellularLocation>
</comment>
<evidence type="ECO:0000256" key="9">
    <source>
        <dbReference type="SAM" id="Phobius"/>
    </source>
</evidence>
<keyword evidence="3 10" id="KW-0808">Transferase</keyword>
<feature type="region of interest" description="Disordered" evidence="8">
    <location>
        <begin position="484"/>
        <end position="509"/>
    </location>
</feature>
<feature type="transmembrane region" description="Helical" evidence="9">
    <location>
        <begin position="355"/>
        <end position="377"/>
    </location>
</feature>